<dbReference type="OrthoDB" id="29773at2759"/>
<keyword evidence="4" id="KW-0443">Lipid metabolism</keyword>
<keyword evidence="3" id="KW-0378">Hydrolase</keyword>
<dbReference type="GO" id="GO:0004623">
    <property type="term" value="F:phospholipase A2 activity"/>
    <property type="evidence" value="ECO:0007669"/>
    <property type="project" value="TreeGrafter"/>
</dbReference>
<organism evidence="7">
    <name type="scientific">Darwinula stevensoni</name>
    <dbReference type="NCBI Taxonomy" id="69355"/>
    <lineage>
        <taxon>Eukaryota</taxon>
        <taxon>Metazoa</taxon>
        <taxon>Ecdysozoa</taxon>
        <taxon>Arthropoda</taxon>
        <taxon>Crustacea</taxon>
        <taxon>Oligostraca</taxon>
        <taxon>Ostracoda</taxon>
        <taxon>Podocopa</taxon>
        <taxon>Podocopida</taxon>
        <taxon>Darwinulocopina</taxon>
        <taxon>Darwinuloidea</taxon>
        <taxon>Darwinulidae</taxon>
        <taxon>Darwinula</taxon>
    </lineage>
</organism>
<dbReference type="EMBL" id="CAJPEV010000472">
    <property type="protein sequence ID" value="CAG0885633.1"/>
    <property type="molecule type" value="Genomic_DNA"/>
</dbReference>
<evidence type="ECO:0000256" key="2">
    <source>
        <dbReference type="ARBA" id="ARBA00022679"/>
    </source>
</evidence>
<evidence type="ECO:0000259" key="6">
    <source>
        <dbReference type="PROSITE" id="PS51934"/>
    </source>
</evidence>
<comment type="similarity">
    <text evidence="1">Belongs to the H-rev107 family.</text>
</comment>
<keyword evidence="5" id="KW-0812">Transmembrane</keyword>
<accession>A0A7R8X9J7</accession>
<feature type="domain" description="LRAT" evidence="6">
    <location>
        <begin position="28"/>
        <end position="187"/>
    </location>
</feature>
<dbReference type="GO" id="GO:0016410">
    <property type="term" value="F:N-acyltransferase activity"/>
    <property type="evidence" value="ECO:0007669"/>
    <property type="project" value="TreeGrafter"/>
</dbReference>
<keyword evidence="8" id="KW-1185">Reference proteome</keyword>
<proteinExistence type="inferred from homology"/>
<dbReference type="Pfam" id="PF04970">
    <property type="entry name" value="LRAT"/>
    <property type="match status" value="1"/>
</dbReference>
<evidence type="ECO:0000256" key="4">
    <source>
        <dbReference type="ARBA" id="ARBA00023098"/>
    </source>
</evidence>
<evidence type="ECO:0000256" key="5">
    <source>
        <dbReference type="SAM" id="Phobius"/>
    </source>
</evidence>
<protein>
    <recommendedName>
        <fullName evidence="6">LRAT domain-containing protein</fullName>
    </recommendedName>
</protein>
<evidence type="ECO:0000256" key="3">
    <source>
        <dbReference type="ARBA" id="ARBA00022801"/>
    </source>
</evidence>
<keyword evidence="2" id="KW-0808">Transferase</keyword>
<evidence type="ECO:0000256" key="1">
    <source>
        <dbReference type="ARBA" id="ARBA00007824"/>
    </source>
</evidence>
<sequence>MNEIPFYGKDELPILKSMLQCGDLLEFERKDSVIPYGHYAVFVGEVPGTFLQYLRHVCPECKQAAGSSPCACHILYVIHRSSSGTGLLAASSKSRSIAKGRNNIGNVMLDSLDDIFESSRVRINNFMDHIWTPFPTDVILQNALDAFLKDRRSTDLQLPYNEEYNILRNNCEHFATLCRYGKKKSKQVENTGMVVSAAVILSTIINMGWTPYQGFLAGMMVVTGSINTLSTK</sequence>
<dbReference type="GO" id="GO:0008970">
    <property type="term" value="F:phospholipase A1 activity"/>
    <property type="evidence" value="ECO:0007669"/>
    <property type="project" value="TreeGrafter"/>
</dbReference>
<dbReference type="EMBL" id="LR899989">
    <property type="protein sequence ID" value="CAD7243658.1"/>
    <property type="molecule type" value="Genomic_DNA"/>
</dbReference>
<dbReference type="Gene3D" id="3.90.1720.10">
    <property type="entry name" value="endopeptidase domain like (from Nostoc punctiforme)"/>
    <property type="match status" value="1"/>
</dbReference>
<keyword evidence="5" id="KW-1133">Transmembrane helix</keyword>
<dbReference type="Proteomes" id="UP000677054">
    <property type="component" value="Unassembled WGS sequence"/>
</dbReference>
<evidence type="ECO:0000313" key="7">
    <source>
        <dbReference type="EMBL" id="CAD7243658.1"/>
    </source>
</evidence>
<dbReference type="PANTHER" id="PTHR13943:SF77">
    <property type="entry name" value="LRAT DOMAIN-CONTAINING PROTEIN"/>
    <property type="match status" value="1"/>
</dbReference>
<gene>
    <name evidence="7" type="ORF">DSTB1V02_LOCUS3572</name>
</gene>
<name>A0A7R8X9J7_9CRUS</name>
<keyword evidence="5" id="KW-0472">Membrane</keyword>
<dbReference type="PANTHER" id="PTHR13943">
    <property type="entry name" value="HRAS-LIKE SUPPRESSOR - RELATED"/>
    <property type="match status" value="1"/>
</dbReference>
<dbReference type="InterPro" id="IPR051496">
    <property type="entry name" value="H-rev107_PLA/AT"/>
</dbReference>
<reference evidence="7" key="1">
    <citation type="submission" date="2020-11" db="EMBL/GenBank/DDBJ databases">
        <authorList>
            <person name="Tran Van P."/>
        </authorList>
    </citation>
    <scope>NUCLEOTIDE SEQUENCE</scope>
</reference>
<dbReference type="GO" id="GO:0070292">
    <property type="term" value="P:N-acylphosphatidylethanolamine metabolic process"/>
    <property type="evidence" value="ECO:0007669"/>
    <property type="project" value="TreeGrafter"/>
</dbReference>
<dbReference type="InterPro" id="IPR007053">
    <property type="entry name" value="LRAT_dom"/>
</dbReference>
<dbReference type="GO" id="GO:0005737">
    <property type="term" value="C:cytoplasm"/>
    <property type="evidence" value="ECO:0007669"/>
    <property type="project" value="TreeGrafter"/>
</dbReference>
<dbReference type="AlphaFoldDB" id="A0A7R8X9J7"/>
<evidence type="ECO:0000313" key="8">
    <source>
        <dbReference type="Proteomes" id="UP000677054"/>
    </source>
</evidence>
<feature type="transmembrane region" description="Helical" evidence="5">
    <location>
        <begin position="192"/>
        <end position="212"/>
    </location>
</feature>
<dbReference type="PROSITE" id="PS51934">
    <property type="entry name" value="LRAT"/>
    <property type="match status" value="1"/>
</dbReference>